<feature type="region of interest" description="Disordered" evidence="1">
    <location>
        <begin position="77"/>
        <end position="104"/>
    </location>
</feature>
<evidence type="ECO:0000313" key="2">
    <source>
        <dbReference type="Proteomes" id="UP000694844"/>
    </source>
</evidence>
<feature type="compositionally biased region" description="Basic and acidic residues" evidence="1">
    <location>
        <begin position="92"/>
        <end position="104"/>
    </location>
</feature>
<name>A0A8B8AHM3_CRAVI</name>
<dbReference type="Proteomes" id="UP000694844">
    <property type="component" value="Chromosome 6"/>
</dbReference>
<proteinExistence type="predicted"/>
<organism evidence="2 3">
    <name type="scientific">Crassostrea virginica</name>
    <name type="common">Eastern oyster</name>
    <dbReference type="NCBI Taxonomy" id="6565"/>
    <lineage>
        <taxon>Eukaryota</taxon>
        <taxon>Metazoa</taxon>
        <taxon>Spiralia</taxon>
        <taxon>Lophotrochozoa</taxon>
        <taxon>Mollusca</taxon>
        <taxon>Bivalvia</taxon>
        <taxon>Autobranchia</taxon>
        <taxon>Pteriomorphia</taxon>
        <taxon>Ostreida</taxon>
        <taxon>Ostreoidea</taxon>
        <taxon>Ostreidae</taxon>
        <taxon>Crassostrea</taxon>
    </lineage>
</organism>
<feature type="compositionally biased region" description="Polar residues" evidence="1">
    <location>
        <begin position="8"/>
        <end position="17"/>
    </location>
</feature>
<reference evidence="3" key="1">
    <citation type="submission" date="2025-08" db="UniProtKB">
        <authorList>
            <consortium name="RefSeq"/>
        </authorList>
    </citation>
    <scope>IDENTIFICATION</scope>
    <source>
        <tissue evidence="3">Whole sample</tissue>
    </source>
</reference>
<protein>
    <submittedName>
        <fullName evidence="3">Uncharacterized protein LOC111102290</fullName>
    </submittedName>
</protein>
<dbReference type="RefSeq" id="XP_022290680.1">
    <property type="nucleotide sequence ID" value="XM_022434972.1"/>
</dbReference>
<evidence type="ECO:0000256" key="1">
    <source>
        <dbReference type="SAM" id="MobiDB-lite"/>
    </source>
</evidence>
<evidence type="ECO:0000313" key="3">
    <source>
        <dbReference type="RefSeq" id="XP_022290680.1"/>
    </source>
</evidence>
<feature type="compositionally biased region" description="Basic and acidic residues" evidence="1">
    <location>
        <begin position="19"/>
        <end position="51"/>
    </location>
</feature>
<sequence>MILDGINTDGSRSSMMAESSKKGEEPNVKSKKEKSKMTGKETKGVRPDQSKKILLMEADKILDPNAPDTYNEIDIDMEDIDEESLPKLPPDVIKRALEENKKPS</sequence>
<gene>
    <name evidence="3" type="primary">LOC111102290</name>
</gene>
<feature type="region of interest" description="Disordered" evidence="1">
    <location>
        <begin position="1"/>
        <end position="51"/>
    </location>
</feature>
<accession>A0A8B8AHM3</accession>
<dbReference type="KEGG" id="cvn:111102290"/>
<dbReference type="AlphaFoldDB" id="A0A8B8AHM3"/>
<dbReference type="GeneID" id="111102290"/>
<keyword evidence="2" id="KW-1185">Reference proteome</keyword>